<proteinExistence type="predicted"/>
<reference evidence="1 2" key="1">
    <citation type="submission" date="2018-01" db="EMBL/GenBank/DDBJ databases">
        <title>Whole genome sequencing of Histamine producing bacteria.</title>
        <authorList>
            <person name="Butler K."/>
        </authorList>
    </citation>
    <scope>NUCLEOTIDE SEQUENCE [LARGE SCALE GENOMIC DNA]</scope>
    <source>
        <strain evidence="1 2">DSM 100436</strain>
    </source>
</reference>
<dbReference type="AlphaFoldDB" id="A0A2T3P0P2"/>
<gene>
    <name evidence="1" type="ORF">C9I98_02175</name>
</gene>
<organism evidence="1 2">
    <name type="scientific">Photobacterium sanctipauli</name>
    <dbReference type="NCBI Taxonomy" id="1342794"/>
    <lineage>
        <taxon>Bacteria</taxon>
        <taxon>Pseudomonadati</taxon>
        <taxon>Pseudomonadota</taxon>
        <taxon>Gammaproteobacteria</taxon>
        <taxon>Vibrionales</taxon>
        <taxon>Vibrionaceae</taxon>
        <taxon>Photobacterium</taxon>
    </lineage>
</organism>
<keyword evidence="2" id="KW-1185">Reference proteome</keyword>
<dbReference type="EMBL" id="PYMA01000001">
    <property type="protein sequence ID" value="PSW22093.1"/>
    <property type="molecule type" value="Genomic_DNA"/>
</dbReference>
<evidence type="ECO:0000313" key="1">
    <source>
        <dbReference type="EMBL" id="PSW22093.1"/>
    </source>
</evidence>
<evidence type="ECO:0000313" key="2">
    <source>
        <dbReference type="Proteomes" id="UP000241771"/>
    </source>
</evidence>
<protein>
    <submittedName>
        <fullName evidence="1">Uncharacterized protein</fullName>
    </submittedName>
</protein>
<comment type="caution">
    <text evidence="1">The sequence shown here is derived from an EMBL/GenBank/DDBJ whole genome shotgun (WGS) entry which is preliminary data.</text>
</comment>
<accession>A0A2T3P0P2</accession>
<sequence length="123" mass="14184">MERIKLSSMVLGKDKYNQVMFAIRDQSSQMMSHLNQLPNDLLNEYYAPLPASICTEVKRTADLMIFDALDYGMKWREAVNEPVKLSDWKVYPEFAQALGNVEYDSNGYVVRDPQGNVIFLPEQ</sequence>
<dbReference type="Proteomes" id="UP000241771">
    <property type="component" value="Unassembled WGS sequence"/>
</dbReference>
<name>A0A2T3P0P2_9GAMM</name>